<comment type="similarity">
    <text evidence="2">Belongs to the Integrator subunit 2 family.</text>
</comment>
<protein>
    <submittedName>
        <fullName evidence="6">Integrator complex subunit 2</fullName>
    </submittedName>
</protein>
<accession>A0AAV4EMH5</accession>
<keyword evidence="3" id="KW-0539">Nucleus</keyword>
<dbReference type="PANTHER" id="PTHR28608:SF1">
    <property type="entry name" value="INTEGRATOR COMPLEX SUBUNIT 2"/>
    <property type="match status" value="1"/>
</dbReference>
<evidence type="ECO:0000313" key="6">
    <source>
        <dbReference type="EMBL" id="GFR61653.1"/>
    </source>
</evidence>
<evidence type="ECO:0000256" key="1">
    <source>
        <dbReference type="ARBA" id="ARBA00004123"/>
    </source>
</evidence>
<dbReference type="PRINTS" id="PR02105">
    <property type="entry name" value="INTSUBUNIT2"/>
</dbReference>
<evidence type="ECO:0000256" key="3">
    <source>
        <dbReference type="ARBA" id="ARBA00023242"/>
    </source>
</evidence>
<dbReference type="GO" id="GO:0032039">
    <property type="term" value="C:integrator complex"/>
    <property type="evidence" value="ECO:0007669"/>
    <property type="project" value="InterPro"/>
</dbReference>
<evidence type="ECO:0000256" key="2">
    <source>
        <dbReference type="ARBA" id="ARBA00006705"/>
    </source>
</evidence>
<organism evidence="6 7">
    <name type="scientific">Elysia marginata</name>
    <dbReference type="NCBI Taxonomy" id="1093978"/>
    <lineage>
        <taxon>Eukaryota</taxon>
        <taxon>Metazoa</taxon>
        <taxon>Spiralia</taxon>
        <taxon>Lophotrochozoa</taxon>
        <taxon>Mollusca</taxon>
        <taxon>Gastropoda</taxon>
        <taxon>Heterobranchia</taxon>
        <taxon>Euthyneura</taxon>
        <taxon>Panpulmonata</taxon>
        <taxon>Sacoglossa</taxon>
        <taxon>Placobranchoidea</taxon>
        <taxon>Plakobranchidae</taxon>
        <taxon>Elysia</taxon>
    </lineage>
</organism>
<gene>
    <name evidence="6" type="ORF">ElyMa_001853400</name>
</gene>
<evidence type="ECO:0000256" key="4">
    <source>
        <dbReference type="SAM" id="Coils"/>
    </source>
</evidence>
<feature type="region of interest" description="Disordered" evidence="5">
    <location>
        <begin position="622"/>
        <end position="650"/>
    </location>
</feature>
<evidence type="ECO:0000256" key="5">
    <source>
        <dbReference type="SAM" id="MobiDB-lite"/>
    </source>
</evidence>
<dbReference type="Proteomes" id="UP000762676">
    <property type="component" value="Unassembled WGS sequence"/>
</dbReference>
<dbReference type="PANTHER" id="PTHR28608">
    <property type="entry name" value="INTEGRATOR COMPLEX SUBUNIT 2"/>
    <property type="match status" value="1"/>
</dbReference>
<dbReference type="InterPro" id="IPR026236">
    <property type="entry name" value="Int2_metazoa"/>
</dbReference>
<proteinExistence type="inferred from homology"/>
<keyword evidence="7" id="KW-1185">Reference proteome</keyword>
<comment type="subcellular location">
    <subcellularLocation>
        <location evidence="1">Nucleus</location>
    </subcellularLocation>
</comment>
<feature type="compositionally biased region" description="Basic residues" evidence="5">
    <location>
        <begin position="626"/>
        <end position="637"/>
    </location>
</feature>
<dbReference type="AlphaFoldDB" id="A0AAV4EMH5"/>
<dbReference type="EMBL" id="BMAT01003747">
    <property type="protein sequence ID" value="GFR61653.1"/>
    <property type="molecule type" value="Genomic_DNA"/>
</dbReference>
<keyword evidence="4" id="KW-0175">Coiled coil</keyword>
<comment type="caution">
    <text evidence="6">The sequence shown here is derived from an EMBL/GenBank/DDBJ whole genome shotgun (WGS) entry which is preliminary data.</text>
</comment>
<dbReference type="Pfam" id="PF14750">
    <property type="entry name" value="INTS2"/>
    <property type="match status" value="1"/>
</dbReference>
<dbReference type="InterPro" id="IPR029321">
    <property type="entry name" value="INTS2"/>
</dbReference>
<reference evidence="6 7" key="1">
    <citation type="journal article" date="2021" name="Elife">
        <title>Chloroplast acquisition without the gene transfer in kleptoplastic sea slugs, Plakobranchus ocellatus.</title>
        <authorList>
            <person name="Maeda T."/>
            <person name="Takahashi S."/>
            <person name="Yoshida T."/>
            <person name="Shimamura S."/>
            <person name="Takaki Y."/>
            <person name="Nagai Y."/>
            <person name="Toyoda A."/>
            <person name="Suzuki Y."/>
            <person name="Arimoto A."/>
            <person name="Ishii H."/>
            <person name="Satoh N."/>
            <person name="Nishiyama T."/>
            <person name="Hasebe M."/>
            <person name="Maruyama T."/>
            <person name="Minagawa J."/>
            <person name="Obokata J."/>
            <person name="Shigenobu S."/>
        </authorList>
    </citation>
    <scope>NUCLEOTIDE SEQUENCE [LARGE SCALE GENOMIC DNA]</scope>
</reference>
<evidence type="ECO:0000313" key="7">
    <source>
        <dbReference type="Proteomes" id="UP000762676"/>
    </source>
</evidence>
<dbReference type="GO" id="GO:0034472">
    <property type="term" value="P:snRNA 3'-end processing"/>
    <property type="evidence" value="ECO:0007669"/>
    <property type="project" value="TreeGrafter"/>
</dbReference>
<sequence>MAHPDIPVKPHVFCAMQRMDTDILSVCTETELRPVLPGLTRMALCASLDASDSGKLLRKKVLGTLSKTEAVNNIVEVLSIDFHALEQDVKKEQQLRSKLGSSLSESVLVSQLQHGIALEFERSKNDPAQRIRLLLSELLFIASELKDQKAGNYVKQSDLFECQVYLEEILDVLCIAIAELPNLLSILDIVEALMCVGNGNRLVCQLVANNPESFLEVCNSLVARGEKQEEESLGGRRRLSLLHMLCAMNPKGALTVRNFCVENCNMPGLLVALSTQLSDTAADQYSGDSTDASSVVKGSENDTIPFFTSLLLGSDVGVRTWISAFIKAGQKRKPEASPSMLCLLRKYLLEQLIAMTPIRGQIMAESKVVVASSILRLYCALKGIATMKYSDEEMGCLLRLVITHPASTRAGAHFISLGICTLIASPGLLRSLDDEQHVVNWFRWLMTSETHFEKHLDKTNSPGEMLFLLALNFHNNQMQAITDLVCNTLGMKIAVKTSALVKIRQIFTMELFTEQVIAAHAVRLPVTPNLDANATGYLPVHSILQLLKSRAFSKHRVSIKKWVYKQICSSCFPLHPLLPQLIESYVNSVIPKTQRPEHTNERIQEDEALALFETTLASPATPAITGRKKNSGNKKSNKAGSRPKLQTSSDVQGKQLCPQLLMLYYLLLYEDLYKTHKKMIDVVQLPVYSEHVMSKIPISYLVQEALKHGNNCQNLFPPMIRLLSLHFPHLCLVEDWLDAHVGLICSPEGQGDKQVKPNVKVTPAMVKEAMAKCKTQPSATILLLEKLLSVTSTAVLRDCQDELVAGLPYLLEDGTPRRLQDLVKKVWFKLHTYTPRRCPPLLEIVLRVLSAYTQACRVYLNSHIQDAGSLEKEKDQQELKMALLSAQESAIVQILLEVCLPLDTEKMQPHSELSSLREVCCLVFSYIHQVFIADPHLAKLVHFQGYPSDLIPQVVAGVPSMHICLDFIPELLGQPQRKKQIFGIQLLAALCTHYHLPKSMNIAKLGIDVMFTLMSVLEKSNWVAFFQQTIPSLVLICEAFPPLCEDATALLTQIGRVCHAQLTVAGNASTTNIELSQQNETEKSILPNSDHKVLYSLVQATFTQITRRALVLSKLY</sequence>
<name>A0AAV4EMH5_9GAST</name>
<feature type="coiled-coil region" evidence="4">
    <location>
        <begin position="860"/>
        <end position="887"/>
    </location>
</feature>